<reference evidence="1 2" key="1">
    <citation type="journal article" date="2014" name="BMC Genomics">
        <title>Comparison of environmental and isolate Sulfobacillus genomes reveals diverse carbon, sulfur, nitrogen, and hydrogen metabolisms.</title>
        <authorList>
            <person name="Justice N.B."/>
            <person name="Norman A."/>
            <person name="Brown C.T."/>
            <person name="Singh A."/>
            <person name="Thomas B.C."/>
            <person name="Banfield J.F."/>
        </authorList>
    </citation>
    <scope>NUCLEOTIDE SEQUENCE [LARGE SCALE GENOMIC DNA]</scope>
    <source>
        <strain evidence="1">AMDSBA1</strain>
    </source>
</reference>
<sequence>MPAVTPDLITHVDNWLDTYSTLSPADRCDFINQTLDYPLTEDFLEDTEMSILIAELEDTAGPTAVVPLVEKLRRACPAFHLQELGYVEDIMLAWGLFHDDPAQIATAAGYFRKDPVKFVTNFLMTFRWLCLYQKRDIAIEQAKTGYPLIHASPDIIHGVESDLSEFLIFGSM</sequence>
<protein>
    <submittedName>
        <fullName evidence="1">Uncharacterized protein</fullName>
    </submittedName>
</protein>
<name>A0A2T2WXD9_9FIRM</name>
<evidence type="ECO:0000313" key="1">
    <source>
        <dbReference type="EMBL" id="PSR26917.1"/>
    </source>
</evidence>
<proteinExistence type="predicted"/>
<dbReference type="Proteomes" id="UP000242699">
    <property type="component" value="Unassembled WGS sequence"/>
</dbReference>
<evidence type="ECO:0000313" key="2">
    <source>
        <dbReference type="Proteomes" id="UP000242699"/>
    </source>
</evidence>
<accession>A0A2T2WXD9</accession>
<organism evidence="1 2">
    <name type="scientific">Sulfobacillus benefaciens</name>
    <dbReference type="NCBI Taxonomy" id="453960"/>
    <lineage>
        <taxon>Bacteria</taxon>
        <taxon>Bacillati</taxon>
        <taxon>Bacillota</taxon>
        <taxon>Clostridia</taxon>
        <taxon>Eubacteriales</taxon>
        <taxon>Clostridiales Family XVII. Incertae Sedis</taxon>
        <taxon>Sulfobacillus</taxon>
    </lineage>
</organism>
<gene>
    <name evidence="1" type="ORF">C7B43_12850</name>
</gene>
<dbReference type="AlphaFoldDB" id="A0A2T2WXD9"/>
<comment type="caution">
    <text evidence="1">The sequence shown here is derived from an EMBL/GenBank/DDBJ whole genome shotgun (WGS) entry which is preliminary data.</text>
</comment>
<dbReference type="EMBL" id="PXYT01000031">
    <property type="protein sequence ID" value="PSR26917.1"/>
    <property type="molecule type" value="Genomic_DNA"/>
</dbReference>